<feature type="domain" description="Polyphosphate kinase-2-related" evidence="5">
    <location>
        <begin position="19"/>
        <end position="243"/>
    </location>
</feature>
<dbReference type="InterPro" id="IPR016898">
    <property type="entry name" value="Polyphosphate_phosphotransfera"/>
</dbReference>
<dbReference type="Gene3D" id="3.40.50.300">
    <property type="entry name" value="P-loop containing nucleotide triphosphate hydrolases"/>
    <property type="match status" value="1"/>
</dbReference>
<dbReference type="InterPro" id="IPR022488">
    <property type="entry name" value="PPK2-related"/>
</dbReference>
<dbReference type="NCBIfam" id="TIGR03707">
    <property type="entry name" value="PPK2_P_aer"/>
    <property type="match status" value="1"/>
</dbReference>
<name>A0A5E4WRH5_9BURK</name>
<dbReference type="Proteomes" id="UP000334380">
    <property type="component" value="Unassembled WGS sequence"/>
</dbReference>
<dbReference type="PANTHER" id="PTHR34383">
    <property type="entry name" value="POLYPHOSPHATE:AMP PHOSPHOTRANSFERASE-RELATED"/>
    <property type="match status" value="1"/>
</dbReference>
<reference evidence="6 7" key="1">
    <citation type="submission" date="2019-08" db="EMBL/GenBank/DDBJ databases">
        <authorList>
            <person name="Peeters C."/>
        </authorList>
    </citation>
    <scope>NUCLEOTIDE SEQUENCE [LARGE SCALE GENOMIC DNA]</scope>
    <source>
        <strain evidence="6 7">LMG 31013</strain>
    </source>
</reference>
<dbReference type="GO" id="GO:0006793">
    <property type="term" value="P:phosphorus metabolic process"/>
    <property type="evidence" value="ECO:0007669"/>
    <property type="project" value="InterPro"/>
</dbReference>
<dbReference type="GO" id="GO:0008976">
    <property type="term" value="F:polyphosphate kinase activity"/>
    <property type="evidence" value="ECO:0007669"/>
    <property type="project" value="UniProtKB-UniRule"/>
</dbReference>
<dbReference type="EC" id="2.7.4.-" evidence="4"/>
<protein>
    <recommendedName>
        <fullName evidence="4">ADP/GDP-polyphosphate phosphotransferase</fullName>
        <ecNumber evidence="4">2.7.4.-</ecNumber>
    </recommendedName>
    <alternativeName>
        <fullName evidence="4">Polyphosphate kinase PPK2</fullName>
    </alternativeName>
</protein>
<gene>
    <name evidence="6" type="ORF">PTE31013_03489</name>
</gene>
<keyword evidence="3 4" id="KW-0418">Kinase</keyword>
<evidence type="ECO:0000256" key="1">
    <source>
        <dbReference type="ARBA" id="ARBA00009924"/>
    </source>
</evidence>
<proteinExistence type="inferred from homology"/>
<dbReference type="OrthoDB" id="9775224at2"/>
<dbReference type="PANTHER" id="PTHR34383:SF1">
    <property type="entry name" value="ADP-POLYPHOSPHATE PHOSPHOTRANSFERASE"/>
    <property type="match status" value="1"/>
</dbReference>
<comment type="similarity">
    <text evidence="1 4">Belongs to the polyphosphate kinase 2 (PPK2) family. Class I subfamily.</text>
</comment>
<dbReference type="AlphaFoldDB" id="A0A5E4WRH5"/>
<evidence type="ECO:0000313" key="6">
    <source>
        <dbReference type="EMBL" id="VVE27507.1"/>
    </source>
</evidence>
<comment type="subunit">
    <text evidence="4">Homotetramer.</text>
</comment>
<evidence type="ECO:0000259" key="5">
    <source>
        <dbReference type="Pfam" id="PF03976"/>
    </source>
</evidence>
<dbReference type="InterPro" id="IPR027417">
    <property type="entry name" value="P-loop_NTPase"/>
</dbReference>
<dbReference type="RefSeq" id="WP_150614028.1">
    <property type="nucleotide sequence ID" value="NZ_CABPRU010000009.1"/>
</dbReference>
<organism evidence="6 7">
    <name type="scientific">Pandoraea terrigena</name>
    <dbReference type="NCBI Taxonomy" id="2508292"/>
    <lineage>
        <taxon>Bacteria</taxon>
        <taxon>Pseudomonadati</taxon>
        <taxon>Pseudomonadota</taxon>
        <taxon>Betaproteobacteria</taxon>
        <taxon>Burkholderiales</taxon>
        <taxon>Burkholderiaceae</taxon>
        <taxon>Pandoraea</taxon>
    </lineage>
</organism>
<accession>A0A5E4WRH5</accession>
<evidence type="ECO:0000313" key="7">
    <source>
        <dbReference type="Proteomes" id="UP000334380"/>
    </source>
</evidence>
<sequence>MKTKTHDHPDEPEISSLAVDEYERELRLLQIELVKLQRHFLCHCNERILVIFEGRDASGKDGTIKRIVEHLSPRETRVVALGKPSDRDRGSWYFQRYVAELPAPGEFTLFNRSWYNRAGVERVMGFCTDAEYEEFMSSVTAFEGMLVRSGIRLIKYYLDITKDEQQRRIASRHRDPLKQWKVSPIDEQAVALWKKYSRARNAMFARTSDEVPWNIVRANDKRVARLSVIKDLLMRQQYAGKDRKLIRPNLDIVFPYAEAHLLSGAIAK</sequence>
<dbReference type="PIRSF" id="PIRSF028756">
    <property type="entry name" value="PPK2_prd"/>
    <property type="match status" value="1"/>
</dbReference>
<dbReference type="SUPFAM" id="SSF52540">
    <property type="entry name" value="P-loop containing nucleoside triphosphate hydrolases"/>
    <property type="match status" value="1"/>
</dbReference>
<comment type="function">
    <text evidence="4">Uses inorganic polyphosphate (polyP) as a donor to convert GDP to GTP or ADP to ATP.</text>
</comment>
<evidence type="ECO:0000256" key="4">
    <source>
        <dbReference type="RuleBase" id="RU369062"/>
    </source>
</evidence>
<keyword evidence="2 4" id="KW-0808">Transferase</keyword>
<keyword evidence="7" id="KW-1185">Reference proteome</keyword>
<evidence type="ECO:0000256" key="2">
    <source>
        <dbReference type="ARBA" id="ARBA00022679"/>
    </source>
</evidence>
<dbReference type="EMBL" id="CABPRU010000009">
    <property type="protein sequence ID" value="VVE27507.1"/>
    <property type="molecule type" value="Genomic_DNA"/>
</dbReference>
<dbReference type="InterPro" id="IPR022486">
    <property type="entry name" value="PPK2_PA0141"/>
</dbReference>
<evidence type="ECO:0000256" key="3">
    <source>
        <dbReference type="ARBA" id="ARBA00022777"/>
    </source>
</evidence>
<dbReference type="Pfam" id="PF03976">
    <property type="entry name" value="PPK2"/>
    <property type="match status" value="1"/>
</dbReference>